<protein>
    <submittedName>
        <fullName evidence="1">Uncharacterized protein</fullName>
    </submittedName>
</protein>
<proteinExistence type="predicted"/>
<dbReference type="Proteomes" id="UP001153069">
    <property type="component" value="Unassembled WGS sequence"/>
</dbReference>
<sequence>MMTVKEALLENDTVTTTVEDEVVEHNHDTIALGMWPPQGIEWIEMDPQGYLNLQACPMRDPQRLKLQCHAGGFWMAKPEHIQKLAMSLRSFAGMVDIIVQVDPTMDPQRFMAIFLPTLVLPFVTNNSETFTVESFQQPNVIHLGRQHDGSKLTIAFMEHPDIIPSRIRQWDPLLQTIMGMHTLGQVSYLSLPTRTLSVQGLLSSSSTLQNLTVTGPGGNQVTVPAEFWRQLSSHPSKKRRKLEVPPKSPLLPLENLQVLCLEKQQLDPMAWWTMCQWLAANQTVQDLRLKYCRVVVVAALPSSPPPQEEVTHEDPWDPLVDVLVRNRSLRKLFLDVKWQTPASNGSSSSIQIKRGDSFSTAWIAKVVGALYQNLSLQHWKITNKPLPQSIQDRLMMNYCGLNALASKAPRIVDTDAYCGPKISSVSRQELLTAILAALDPQLEQTTFEPPSFHLQYTPLNGLFVLFQDNPKLIDFFVPTN</sequence>
<dbReference type="AlphaFoldDB" id="A0A9N8DE88"/>
<dbReference type="EMBL" id="CAICTM010000113">
    <property type="protein sequence ID" value="CAB9501647.1"/>
    <property type="molecule type" value="Genomic_DNA"/>
</dbReference>
<keyword evidence="2" id="KW-1185">Reference proteome</keyword>
<comment type="caution">
    <text evidence="1">The sequence shown here is derived from an EMBL/GenBank/DDBJ whole genome shotgun (WGS) entry which is preliminary data.</text>
</comment>
<evidence type="ECO:0000313" key="2">
    <source>
        <dbReference type="Proteomes" id="UP001153069"/>
    </source>
</evidence>
<reference evidence="1" key="1">
    <citation type="submission" date="2020-06" db="EMBL/GenBank/DDBJ databases">
        <authorList>
            <consortium name="Plant Systems Biology data submission"/>
        </authorList>
    </citation>
    <scope>NUCLEOTIDE SEQUENCE</scope>
    <source>
        <strain evidence="1">D6</strain>
    </source>
</reference>
<organism evidence="1 2">
    <name type="scientific">Seminavis robusta</name>
    <dbReference type="NCBI Taxonomy" id="568900"/>
    <lineage>
        <taxon>Eukaryota</taxon>
        <taxon>Sar</taxon>
        <taxon>Stramenopiles</taxon>
        <taxon>Ochrophyta</taxon>
        <taxon>Bacillariophyta</taxon>
        <taxon>Bacillariophyceae</taxon>
        <taxon>Bacillariophycidae</taxon>
        <taxon>Naviculales</taxon>
        <taxon>Naviculaceae</taxon>
        <taxon>Seminavis</taxon>
    </lineage>
</organism>
<name>A0A9N8DE88_9STRA</name>
<gene>
    <name evidence="1" type="ORF">SEMRO_114_G056410.1</name>
</gene>
<evidence type="ECO:0000313" key="1">
    <source>
        <dbReference type="EMBL" id="CAB9501647.1"/>
    </source>
</evidence>
<dbReference type="SUPFAM" id="SSF52047">
    <property type="entry name" value="RNI-like"/>
    <property type="match status" value="1"/>
</dbReference>
<accession>A0A9N8DE88</accession>